<dbReference type="InterPro" id="IPR012872">
    <property type="entry name" value="DUF1670"/>
</dbReference>
<evidence type="ECO:0000313" key="2">
    <source>
        <dbReference type="Proteomes" id="UP000185779"/>
    </source>
</evidence>
<dbReference type="Pfam" id="PF07900">
    <property type="entry name" value="DUF1670"/>
    <property type="match status" value="1"/>
</dbReference>
<dbReference type="PATRIC" id="fig|1839936.3.peg.148"/>
<dbReference type="InterPro" id="IPR036390">
    <property type="entry name" value="WH_DNA-bd_sf"/>
</dbReference>
<proteinExistence type="predicted"/>
<protein>
    <submittedName>
        <fullName evidence="1">Protein containing DUF1670</fullName>
    </submittedName>
</protein>
<reference evidence="1" key="1">
    <citation type="submission" date="2016-05" db="EMBL/GenBank/DDBJ databases">
        <title>Microbial consortia oxidize butane by reversing methanogenesis.</title>
        <authorList>
            <person name="Laso-Perez R."/>
            <person name="Richter M."/>
            <person name="Wegener G."/>
            <person name="Musat F."/>
        </authorList>
    </citation>
    <scope>NUCLEOTIDE SEQUENCE [LARGE SCALE GENOMIC DNA]</scope>
    <source>
        <strain evidence="1">BOX1</strain>
    </source>
</reference>
<keyword evidence="2" id="KW-1185">Reference proteome</keyword>
<dbReference type="SUPFAM" id="SSF46785">
    <property type="entry name" value="Winged helix' DNA-binding domain"/>
    <property type="match status" value="1"/>
</dbReference>
<dbReference type="EMBL" id="LYOR01000001">
    <property type="protein sequence ID" value="OFV66854.1"/>
    <property type="molecule type" value="Genomic_DNA"/>
</dbReference>
<dbReference type="STRING" id="1839936.SBU_000147"/>
<organism evidence="1 2">
    <name type="scientific">Candidatus Syntropharchaeum butanivorans</name>
    <dbReference type="NCBI Taxonomy" id="1839936"/>
    <lineage>
        <taxon>Archaea</taxon>
        <taxon>Methanobacteriati</taxon>
        <taxon>Methanobacteriota</taxon>
        <taxon>Stenosarchaea group</taxon>
        <taxon>Methanomicrobia</taxon>
        <taxon>Methanosarcinales</taxon>
        <taxon>ANME-2 cluster</taxon>
        <taxon>Candidatus Syntropharchaeum</taxon>
    </lineage>
</organism>
<name>A0A1F2P6R5_9EURY</name>
<dbReference type="Proteomes" id="UP000185779">
    <property type="component" value="Unassembled WGS sequence"/>
</dbReference>
<dbReference type="AlphaFoldDB" id="A0A1F2P6R5"/>
<comment type="caution">
    <text evidence="1">The sequence shown here is derived from an EMBL/GenBank/DDBJ whole genome shotgun (WGS) entry which is preliminary data.</text>
</comment>
<evidence type="ECO:0000313" key="1">
    <source>
        <dbReference type="EMBL" id="OFV66854.1"/>
    </source>
</evidence>
<gene>
    <name evidence="1" type="ORF">SBU_000147</name>
</gene>
<sequence length="262" mass="30814">MEVPKEYISTFNRRIEKQLYSELRRDYSFPRAVCRSLSELFTSYLDLYSVQRDEGQIIFHAASKEVPPGVPVEEMHLVAVKLTIYDPADCSARIQKEMLKRRIIRISNEAFYQGALLTQADIAILLGESTKTIRRHIAELEDNGEVIPTRGKWKDIGSGVSHKKKIVELYLQGYEYTDIERRTKHSGEAIMRYIKDFARVFILIEEGYSEEELRIITGLSDKTIREYRELVEYYQTQDHQERLEQLRSMFKKTSREEEEVSQ</sequence>
<accession>A0A1F2P6R5</accession>